<accession>A0A4R4WD12</accession>
<evidence type="ECO:0000313" key="1">
    <source>
        <dbReference type="EMBL" id="TDD11310.1"/>
    </source>
</evidence>
<evidence type="ECO:0000313" key="2">
    <source>
        <dbReference type="Proteomes" id="UP000294543"/>
    </source>
</evidence>
<dbReference type="Proteomes" id="UP000294543">
    <property type="component" value="Unassembled WGS sequence"/>
</dbReference>
<comment type="caution">
    <text evidence="1">The sequence shown here is derived from an EMBL/GenBank/DDBJ whole genome shotgun (WGS) entry which is preliminary data.</text>
</comment>
<reference evidence="1 2" key="1">
    <citation type="submission" date="2019-03" db="EMBL/GenBank/DDBJ databases">
        <title>Draft genome sequences of novel Actinobacteria.</title>
        <authorList>
            <person name="Sahin N."/>
            <person name="Ay H."/>
            <person name="Saygin H."/>
        </authorList>
    </citation>
    <scope>NUCLEOTIDE SEQUENCE [LARGE SCALE GENOMIC DNA]</scope>
    <source>
        <strain evidence="1 2">KC712</strain>
    </source>
</reference>
<keyword evidence="2" id="KW-1185">Reference proteome</keyword>
<sequence length="74" mass="8498">MDGTYMRYAPDKNLLDVLAWRRVVERSDQRLFDLDTPVGDITDSSYLLTTAGPGRSVRPVQRKPDLSVRQEVLF</sequence>
<protein>
    <submittedName>
        <fullName evidence="1">Uncharacterized protein</fullName>
    </submittedName>
</protein>
<dbReference type="AlphaFoldDB" id="A0A4R4WD12"/>
<organism evidence="1 2">
    <name type="scientific">Nonomuraea diastatica</name>
    <dbReference type="NCBI Taxonomy" id="1848329"/>
    <lineage>
        <taxon>Bacteria</taxon>
        <taxon>Bacillati</taxon>
        <taxon>Actinomycetota</taxon>
        <taxon>Actinomycetes</taxon>
        <taxon>Streptosporangiales</taxon>
        <taxon>Streptosporangiaceae</taxon>
        <taxon>Nonomuraea</taxon>
    </lineage>
</organism>
<gene>
    <name evidence="1" type="ORF">E1294_45270</name>
</gene>
<name>A0A4R4WD12_9ACTN</name>
<proteinExistence type="predicted"/>
<dbReference type="EMBL" id="SMKP01000220">
    <property type="protein sequence ID" value="TDD11310.1"/>
    <property type="molecule type" value="Genomic_DNA"/>
</dbReference>